<accession>A0A1W6YXT1</accession>
<evidence type="ECO:0000256" key="2">
    <source>
        <dbReference type="ARBA" id="ARBA00023125"/>
    </source>
</evidence>
<dbReference type="RefSeq" id="WP_086071547.1">
    <property type="nucleotide sequence ID" value="NZ_CP021109.1"/>
</dbReference>
<gene>
    <name evidence="7" type="ORF">CAL13_03660</name>
</gene>
<feature type="region of interest" description="Disordered" evidence="4">
    <location>
        <begin position="1"/>
        <end position="21"/>
    </location>
</feature>
<feature type="domain" description="IclR-ED" evidence="6">
    <location>
        <begin position="86"/>
        <end position="268"/>
    </location>
</feature>
<evidence type="ECO:0000259" key="5">
    <source>
        <dbReference type="PROSITE" id="PS51077"/>
    </source>
</evidence>
<evidence type="ECO:0000256" key="3">
    <source>
        <dbReference type="ARBA" id="ARBA00023163"/>
    </source>
</evidence>
<keyword evidence="1" id="KW-0805">Transcription regulation</keyword>
<organism evidence="7 8">
    <name type="scientific">Bordetella genomosp. 9</name>
    <dbReference type="NCBI Taxonomy" id="1416803"/>
    <lineage>
        <taxon>Bacteria</taxon>
        <taxon>Pseudomonadati</taxon>
        <taxon>Pseudomonadota</taxon>
        <taxon>Betaproteobacteria</taxon>
        <taxon>Burkholderiales</taxon>
        <taxon>Alcaligenaceae</taxon>
        <taxon>Bordetella</taxon>
    </lineage>
</organism>
<dbReference type="InterPro" id="IPR014757">
    <property type="entry name" value="Tscrpt_reg_IclR_C"/>
</dbReference>
<proteinExistence type="predicted"/>
<evidence type="ECO:0000259" key="6">
    <source>
        <dbReference type="PROSITE" id="PS51078"/>
    </source>
</evidence>
<dbReference type="InterPro" id="IPR036388">
    <property type="entry name" value="WH-like_DNA-bd_sf"/>
</dbReference>
<dbReference type="PROSITE" id="PS51077">
    <property type="entry name" value="HTH_ICLR"/>
    <property type="match status" value="1"/>
</dbReference>
<dbReference type="InterPro" id="IPR036390">
    <property type="entry name" value="WH_DNA-bd_sf"/>
</dbReference>
<dbReference type="InterPro" id="IPR005471">
    <property type="entry name" value="Tscrpt_reg_IclR_N"/>
</dbReference>
<protein>
    <submittedName>
        <fullName evidence="7">IclR family transcriptional regulator</fullName>
    </submittedName>
</protein>
<dbReference type="GO" id="GO:0045892">
    <property type="term" value="P:negative regulation of DNA-templated transcription"/>
    <property type="evidence" value="ECO:0007669"/>
    <property type="project" value="TreeGrafter"/>
</dbReference>
<dbReference type="PANTHER" id="PTHR30136:SF39">
    <property type="entry name" value="TRANSCRIPTIONAL REGULATORY PROTEIN"/>
    <property type="match status" value="1"/>
</dbReference>
<dbReference type="PROSITE" id="PS51078">
    <property type="entry name" value="ICLR_ED"/>
    <property type="match status" value="1"/>
</dbReference>
<dbReference type="PANTHER" id="PTHR30136">
    <property type="entry name" value="HELIX-TURN-HELIX TRANSCRIPTIONAL REGULATOR, ICLR FAMILY"/>
    <property type="match status" value="1"/>
</dbReference>
<evidence type="ECO:0000256" key="1">
    <source>
        <dbReference type="ARBA" id="ARBA00023015"/>
    </source>
</evidence>
<dbReference type="GO" id="GO:0003677">
    <property type="term" value="F:DNA binding"/>
    <property type="evidence" value="ECO:0007669"/>
    <property type="project" value="UniProtKB-KW"/>
</dbReference>
<dbReference type="GO" id="GO:0003700">
    <property type="term" value="F:DNA-binding transcription factor activity"/>
    <property type="evidence" value="ECO:0007669"/>
    <property type="project" value="TreeGrafter"/>
</dbReference>
<dbReference type="SUPFAM" id="SSF55781">
    <property type="entry name" value="GAF domain-like"/>
    <property type="match status" value="1"/>
</dbReference>
<dbReference type="Gene3D" id="3.30.450.40">
    <property type="match status" value="1"/>
</dbReference>
<dbReference type="EMBL" id="CP021109">
    <property type="protein sequence ID" value="ARP85413.1"/>
    <property type="molecule type" value="Genomic_DNA"/>
</dbReference>
<keyword evidence="2" id="KW-0238">DNA-binding</keyword>
<dbReference type="FunFam" id="1.10.10.10:FF:000056">
    <property type="entry name" value="IclR family transcriptional regulator"/>
    <property type="match status" value="1"/>
</dbReference>
<dbReference type="AlphaFoldDB" id="A0A1W6YXT1"/>
<dbReference type="InterPro" id="IPR029016">
    <property type="entry name" value="GAF-like_dom_sf"/>
</dbReference>
<reference evidence="7 8" key="1">
    <citation type="submission" date="2017-05" db="EMBL/GenBank/DDBJ databases">
        <title>Complete and WGS of Bordetella genogroups.</title>
        <authorList>
            <person name="Spilker T."/>
            <person name="LiPuma J."/>
        </authorList>
    </citation>
    <scope>NUCLEOTIDE SEQUENCE [LARGE SCALE GENOMIC DNA]</scope>
    <source>
        <strain evidence="7 8">AU17164</strain>
    </source>
</reference>
<sequence>MSRRPRDAGAPQDDDANASAGSQTVSRAMLLLRMVACGQERGVRLTDLVAMTGMNQPTVHRLLQTLVREGAIEQNPANRHYRIGPEIPVLALARSHRFPLMPQAEPYLTDLAQQVGDTVFLSVRHGTDSICVARKTGHYAIQVLSIEVGVRRPLGIGVSGIAMLSCMPPDQSDALINANARRIEVLKENPHEISRRVQVARETGIAHAPQGLMPGTSAVAVPVRGVDGQALAAITITAIAERLNERRLPQVVALMRERALWMVRRHAEMDHVA</sequence>
<dbReference type="SUPFAM" id="SSF46785">
    <property type="entry name" value="Winged helix' DNA-binding domain"/>
    <property type="match status" value="1"/>
</dbReference>
<keyword evidence="3" id="KW-0804">Transcription</keyword>
<dbReference type="InterPro" id="IPR050707">
    <property type="entry name" value="HTH_MetabolicPath_Reg"/>
</dbReference>
<keyword evidence="8" id="KW-1185">Reference proteome</keyword>
<dbReference type="Pfam" id="PF09339">
    <property type="entry name" value="HTH_IclR"/>
    <property type="match status" value="1"/>
</dbReference>
<evidence type="ECO:0000256" key="4">
    <source>
        <dbReference type="SAM" id="MobiDB-lite"/>
    </source>
</evidence>
<feature type="domain" description="HTH iclR-type" evidence="5">
    <location>
        <begin position="22"/>
        <end position="85"/>
    </location>
</feature>
<dbReference type="Pfam" id="PF01614">
    <property type="entry name" value="IclR_C"/>
    <property type="match status" value="1"/>
</dbReference>
<dbReference type="SMART" id="SM00346">
    <property type="entry name" value="HTH_ICLR"/>
    <property type="match status" value="1"/>
</dbReference>
<name>A0A1W6YXT1_9BORD</name>
<dbReference type="Gene3D" id="1.10.10.10">
    <property type="entry name" value="Winged helix-like DNA-binding domain superfamily/Winged helix DNA-binding domain"/>
    <property type="match status" value="1"/>
</dbReference>
<evidence type="ECO:0000313" key="7">
    <source>
        <dbReference type="EMBL" id="ARP85413.1"/>
    </source>
</evidence>
<dbReference type="Proteomes" id="UP000194139">
    <property type="component" value="Chromosome"/>
</dbReference>
<evidence type="ECO:0000313" key="8">
    <source>
        <dbReference type="Proteomes" id="UP000194139"/>
    </source>
</evidence>